<evidence type="ECO:0000256" key="1">
    <source>
        <dbReference type="ARBA" id="ARBA00004141"/>
    </source>
</evidence>
<evidence type="ECO:0000256" key="6">
    <source>
        <dbReference type="ARBA" id="ARBA00023136"/>
    </source>
</evidence>
<name>A0A380KCI9_9STRE</name>
<reference evidence="11 12" key="1">
    <citation type="submission" date="2018-06" db="EMBL/GenBank/DDBJ databases">
        <authorList>
            <consortium name="Pathogen Informatics"/>
            <person name="Doyle S."/>
        </authorList>
    </citation>
    <scope>NUCLEOTIDE SEQUENCE [LARGE SCALE GENOMIC DNA]</scope>
    <source>
        <strain evidence="11 12">NCTC12224</strain>
    </source>
</reference>
<keyword evidence="3 10" id="KW-0812">Transmembrane</keyword>
<keyword evidence="7" id="KW-0869">Chloride channel</keyword>
<feature type="transmembrane region" description="Helical" evidence="10">
    <location>
        <begin position="387"/>
        <end position="405"/>
    </location>
</feature>
<dbReference type="InterPro" id="IPR050368">
    <property type="entry name" value="ClC-type_chloride_channel"/>
</dbReference>
<dbReference type="InterPro" id="IPR014743">
    <property type="entry name" value="Cl-channel_core"/>
</dbReference>
<dbReference type="PANTHER" id="PTHR43427:SF6">
    <property type="entry name" value="CHLORIDE CHANNEL PROTEIN CLC-E"/>
    <property type="match status" value="1"/>
</dbReference>
<keyword evidence="12" id="KW-1185">Reference proteome</keyword>
<evidence type="ECO:0000256" key="7">
    <source>
        <dbReference type="ARBA" id="ARBA00023173"/>
    </source>
</evidence>
<evidence type="ECO:0000256" key="9">
    <source>
        <dbReference type="ARBA" id="ARBA00023303"/>
    </source>
</evidence>
<dbReference type="GO" id="GO:0005254">
    <property type="term" value="F:chloride channel activity"/>
    <property type="evidence" value="ECO:0007669"/>
    <property type="project" value="UniProtKB-KW"/>
</dbReference>
<keyword evidence="9" id="KW-0407">Ion channel</keyword>
<keyword evidence="4 10" id="KW-1133">Transmembrane helix</keyword>
<keyword evidence="8" id="KW-0868">Chloride</keyword>
<evidence type="ECO:0000256" key="10">
    <source>
        <dbReference type="SAM" id="Phobius"/>
    </source>
</evidence>
<keyword evidence="2" id="KW-0813">Transport</keyword>
<feature type="transmembrane region" description="Helical" evidence="10">
    <location>
        <begin position="189"/>
        <end position="207"/>
    </location>
</feature>
<evidence type="ECO:0000256" key="2">
    <source>
        <dbReference type="ARBA" id="ARBA00022448"/>
    </source>
</evidence>
<evidence type="ECO:0000256" key="5">
    <source>
        <dbReference type="ARBA" id="ARBA00023065"/>
    </source>
</evidence>
<evidence type="ECO:0000313" key="12">
    <source>
        <dbReference type="Proteomes" id="UP000254924"/>
    </source>
</evidence>
<feature type="transmembrane region" description="Helical" evidence="10">
    <location>
        <begin position="354"/>
        <end position="380"/>
    </location>
</feature>
<comment type="subcellular location">
    <subcellularLocation>
        <location evidence="1">Membrane</location>
        <topology evidence="1">Multi-pass membrane protein</topology>
    </subcellularLocation>
</comment>
<dbReference type="Proteomes" id="UP000254924">
    <property type="component" value="Unassembled WGS sequence"/>
</dbReference>
<evidence type="ECO:0000256" key="3">
    <source>
        <dbReference type="ARBA" id="ARBA00022692"/>
    </source>
</evidence>
<dbReference type="SUPFAM" id="SSF81340">
    <property type="entry name" value="Clc chloride channel"/>
    <property type="match status" value="1"/>
</dbReference>
<feature type="transmembrane region" description="Helical" evidence="10">
    <location>
        <begin position="301"/>
        <end position="321"/>
    </location>
</feature>
<feature type="transmembrane region" description="Helical" evidence="10">
    <location>
        <begin position="328"/>
        <end position="348"/>
    </location>
</feature>
<feature type="transmembrane region" description="Helical" evidence="10">
    <location>
        <begin position="227"/>
        <end position="246"/>
    </location>
</feature>
<organism evidence="11 12">
    <name type="scientific">Streptococcus hyointestinalis</name>
    <dbReference type="NCBI Taxonomy" id="1337"/>
    <lineage>
        <taxon>Bacteria</taxon>
        <taxon>Bacillati</taxon>
        <taxon>Bacillota</taxon>
        <taxon>Bacilli</taxon>
        <taxon>Lactobacillales</taxon>
        <taxon>Streptococcaceae</taxon>
        <taxon>Streptococcus</taxon>
    </lineage>
</organism>
<evidence type="ECO:0000313" key="11">
    <source>
        <dbReference type="EMBL" id="SUN62354.1"/>
    </source>
</evidence>
<keyword evidence="6 10" id="KW-0472">Membrane</keyword>
<protein>
    <submittedName>
        <fullName evidence="11">Chloride channel protein</fullName>
    </submittedName>
</protein>
<evidence type="ECO:0000256" key="8">
    <source>
        <dbReference type="ARBA" id="ARBA00023214"/>
    </source>
</evidence>
<evidence type="ECO:0000256" key="4">
    <source>
        <dbReference type="ARBA" id="ARBA00022989"/>
    </source>
</evidence>
<accession>A0A380KCI9</accession>
<dbReference type="PANTHER" id="PTHR43427">
    <property type="entry name" value="CHLORIDE CHANNEL PROTEIN CLC-E"/>
    <property type="match status" value="1"/>
</dbReference>
<dbReference type="PRINTS" id="PR00762">
    <property type="entry name" value="CLCHANNEL"/>
</dbReference>
<feature type="transmembrane region" description="Helical" evidence="10">
    <location>
        <begin position="258"/>
        <end position="281"/>
    </location>
</feature>
<dbReference type="Pfam" id="PF00654">
    <property type="entry name" value="Voltage_CLC"/>
    <property type="match status" value="1"/>
</dbReference>
<gene>
    <name evidence="11" type="primary">clcA_2</name>
    <name evidence="11" type="ORF">NCTC12224_01838</name>
</gene>
<keyword evidence="5" id="KW-0406">Ion transport</keyword>
<dbReference type="GO" id="GO:0034707">
    <property type="term" value="C:chloride channel complex"/>
    <property type="evidence" value="ECO:0007669"/>
    <property type="project" value="UniProtKB-KW"/>
</dbReference>
<sequence>MAKLPYNIRLCLAVLLTSFFAGLSGILMHELLNVVEWLAYGKSMENFLTLVTHTTPIRRLLAIFVMGILVAIFWYHLQRKHALVSIKEQSTSSKESSLRPRFWQHILHTFVQIAFVGAGGPVGKEGAPREFGALSAGRVGHQFALTLKDKHLLIVCGASAGLAAVYQVPLSSFFFAFETFALTFSLRSGVIVLFTTYAATALSNPIVTSHAMYDVAKVSFSSNNLPVLVLLAILIAPLAGCFRSLTQKVNHYRKKDRAILYTLPLATLVTGSFALIFPSILGNGSALVQEAFNGIGFSRAAVLFVIKAIVVLLCLGAGAYGGTLTPSFALGSLLGLMLFEVSHTFLGIAHPELLMLAGAASFLAVTMKAPLTSAGLAIAFTKQDPMLLIPILFCVFLTTTLHQFLTKEN</sequence>
<dbReference type="Gene3D" id="1.10.3080.10">
    <property type="entry name" value="Clc chloride channel"/>
    <property type="match status" value="1"/>
</dbReference>
<dbReference type="InterPro" id="IPR001807">
    <property type="entry name" value="ClC"/>
</dbReference>
<feature type="transmembrane region" description="Helical" evidence="10">
    <location>
        <begin position="57"/>
        <end position="77"/>
    </location>
</feature>
<dbReference type="EMBL" id="UHFN01000007">
    <property type="protein sequence ID" value="SUN62354.1"/>
    <property type="molecule type" value="Genomic_DNA"/>
</dbReference>
<proteinExistence type="predicted"/>
<dbReference type="AlphaFoldDB" id="A0A380KCI9"/>